<evidence type="ECO:0000313" key="2">
    <source>
        <dbReference type="Proteomes" id="UP000663852"/>
    </source>
</evidence>
<dbReference type="EMBL" id="CAJNOJ010000084">
    <property type="protein sequence ID" value="CAF1066485.1"/>
    <property type="molecule type" value="Genomic_DNA"/>
</dbReference>
<sequence length="83" mass="9501">MLSSKHLAKPVRKTWKNQPASSLGKAIKLRLSNVVIPTKLLTTMIPFYPCHRRMVGSLSIEPFQNRLSHKVYGMATKQKKNLR</sequence>
<accession>A0A814LQN4</accession>
<reference evidence="1" key="1">
    <citation type="submission" date="2021-02" db="EMBL/GenBank/DDBJ databases">
        <authorList>
            <person name="Nowell W R."/>
        </authorList>
    </citation>
    <scope>NUCLEOTIDE SEQUENCE</scope>
</reference>
<evidence type="ECO:0000313" key="1">
    <source>
        <dbReference type="EMBL" id="CAF1066485.1"/>
    </source>
</evidence>
<proteinExistence type="predicted"/>
<comment type="caution">
    <text evidence="1">The sequence shown here is derived from an EMBL/GenBank/DDBJ whole genome shotgun (WGS) entry which is preliminary data.</text>
</comment>
<name>A0A814LQN4_ADIRI</name>
<protein>
    <recommendedName>
        <fullName evidence="3">Ribosomal protein S19</fullName>
    </recommendedName>
</protein>
<dbReference type="AlphaFoldDB" id="A0A814LQN4"/>
<gene>
    <name evidence="1" type="ORF">EDS130_LOCUS18207</name>
</gene>
<dbReference type="Proteomes" id="UP000663852">
    <property type="component" value="Unassembled WGS sequence"/>
</dbReference>
<evidence type="ECO:0008006" key="3">
    <source>
        <dbReference type="Google" id="ProtNLM"/>
    </source>
</evidence>
<dbReference type="OrthoDB" id="10521577at2759"/>
<organism evidence="1 2">
    <name type="scientific">Adineta ricciae</name>
    <name type="common">Rotifer</name>
    <dbReference type="NCBI Taxonomy" id="249248"/>
    <lineage>
        <taxon>Eukaryota</taxon>
        <taxon>Metazoa</taxon>
        <taxon>Spiralia</taxon>
        <taxon>Gnathifera</taxon>
        <taxon>Rotifera</taxon>
        <taxon>Eurotatoria</taxon>
        <taxon>Bdelloidea</taxon>
        <taxon>Adinetida</taxon>
        <taxon>Adinetidae</taxon>
        <taxon>Adineta</taxon>
    </lineage>
</organism>